<dbReference type="InterPro" id="IPR036291">
    <property type="entry name" value="NAD(P)-bd_dom_sf"/>
</dbReference>
<dbReference type="Pfam" id="PF13561">
    <property type="entry name" value="adh_short_C2"/>
    <property type="match status" value="1"/>
</dbReference>
<keyword evidence="9 10" id="KW-0275">Fatty acid biosynthesis</keyword>
<feature type="active site" description="Proton acceptor" evidence="11">
    <location>
        <position position="143"/>
    </location>
</feature>
<feature type="active site" description="Proton acceptor" evidence="11">
    <location>
        <position position="153"/>
    </location>
</feature>
<feature type="binding site" evidence="13">
    <location>
        <position position="90"/>
    </location>
    <ligand>
        <name>NAD(+)</name>
        <dbReference type="ChEBI" id="CHEBI:57540"/>
    </ligand>
</feature>
<dbReference type="PRINTS" id="PR00081">
    <property type="entry name" value="GDHRDH"/>
</dbReference>
<dbReference type="NCBIfam" id="NF004748">
    <property type="entry name" value="PRK06079.1"/>
    <property type="match status" value="1"/>
</dbReference>
<evidence type="ECO:0000256" key="13">
    <source>
        <dbReference type="PIRSR" id="PIRSR000094-3"/>
    </source>
</evidence>
<protein>
    <recommendedName>
        <fullName evidence="10">Enoyl-[acyl-carrier-protein] reductase [NADH]</fullName>
        <ecNumber evidence="10">1.3.1.9</ecNumber>
    </recommendedName>
</protein>
<dbReference type="AlphaFoldDB" id="A0A1L8SY69"/>
<keyword evidence="6 10" id="KW-0560">Oxidoreductase</keyword>
<feature type="binding site" evidence="12">
    <location>
        <position position="93"/>
    </location>
    <ligand>
        <name>substrate</name>
    </ligand>
</feature>
<comment type="caution">
    <text evidence="14">The sequence shown here is derived from an EMBL/GenBank/DDBJ whole genome shotgun (WGS) entry which is preliminary data.</text>
</comment>
<evidence type="ECO:0000256" key="1">
    <source>
        <dbReference type="ARBA" id="ARBA00005194"/>
    </source>
</evidence>
<keyword evidence="4 10" id="KW-0444">Lipid biosynthesis</keyword>
<feature type="binding site" evidence="13">
    <location>
        <position position="13"/>
    </location>
    <ligand>
        <name>NAD(+)</name>
        <dbReference type="ChEBI" id="CHEBI:57540"/>
    </ligand>
</feature>
<evidence type="ECO:0000256" key="6">
    <source>
        <dbReference type="ARBA" id="ARBA00023002"/>
    </source>
</evidence>
<evidence type="ECO:0000256" key="11">
    <source>
        <dbReference type="PIRSR" id="PIRSR000094-1"/>
    </source>
</evidence>
<proteinExistence type="inferred from homology"/>
<dbReference type="FunFam" id="3.40.50.720:FF:000169">
    <property type="entry name" value="Enoyl-[acyl-carrier-protein] reductase [NADH]"/>
    <property type="match status" value="1"/>
</dbReference>
<dbReference type="CDD" id="cd05372">
    <property type="entry name" value="ENR_SDR"/>
    <property type="match status" value="1"/>
</dbReference>
<evidence type="ECO:0000256" key="8">
    <source>
        <dbReference type="ARBA" id="ARBA00023098"/>
    </source>
</evidence>
<keyword evidence="8" id="KW-0443">Lipid metabolism</keyword>
<dbReference type="InterPro" id="IPR014358">
    <property type="entry name" value="Enoyl-ACP_Rdtase_NADH"/>
</dbReference>
<evidence type="ECO:0000256" key="5">
    <source>
        <dbReference type="ARBA" id="ARBA00022832"/>
    </source>
</evidence>
<name>A0A1L8SY69_9ENTE</name>
<dbReference type="PANTHER" id="PTHR43159:SF2">
    <property type="entry name" value="ENOYL-[ACYL-CARRIER-PROTEIN] REDUCTASE [NADH], CHLOROPLASTIC"/>
    <property type="match status" value="1"/>
</dbReference>
<evidence type="ECO:0000256" key="4">
    <source>
        <dbReference type="ARBA" id="ARBA00022516"/>
    </source>
</evidence>
<dbReference type="GO" id="GO:0006633">
    <property type="term" value="P:fatty acid biosynthetic process"/>
    <property type="evidence" value="ECO:0007669"/>
    <property type="project" value="UniProtKB-KW"/>
</dbReference>
<evidence type="ECO:0000313" key="15">
    <source>
        <dbReference type="Proteomes" id="UP000183700"/>
    </source>
</evidence>
<dbReference type="RefSeq" id="WP_071861312.1">
    <property type="nucleotide sequence ID" value="NZ_CAURXW010000032.1"/>
</dbReference>
<dbReference type="Proteomes" id="UP000183700">
    <property type="component" value="Unassembled WGS sequence"/>
</dbReference>
<dbReference type="EC" id="1.3.1.9" evidence="10"/>
<evidence type="ECO:0000313" key="14">
    <source>
        <dbReference type="EMBL" id="OJG36898.1"/>
    </source>
</evidence>
<keyword evidence="15" id="KW-1185">Reference proteome</keyword>
<comment type="pathway">
    <text evidence="1">Lipid metabolism; fatty acid biosynthesis.</text>
</comment>
<reference evidence="14 15" key="1">
    <citation type="submission" date="2014-12" db="EMBL/GenBank/DDBJ databases">
        <title>Draft genome sequences of 29 type strains of Enterococci.</title>
        <authorList>
            <person name="Zhong Z."/>
            <person name="Sun Z."/>
            <person name="Liu W."/>
            <person name="Zhang W."/>
            <person name="Zhang H."/>
        </authorList>
    </citation>
    <scope>NUCLEOTIDE SEQUENCE [LARGE SCALE GENOMIC DNA]</scope>
    <source>
        <strain evidence="14 15">DSM 22802</strain>
    </source>
</reference>
<evidence type="ECO:0000256" key="12">
    <source>
        <dbReference type="PIRSR" id="PIRSR000094-2"/>
    </source>
</evidence>
<evidence type="ECO:0000256" key="7">
    <source>
        <dbReference type="ARBA" id="ARBA00023027"/>
    </source>
</evidence>
<accession>A0A1L8SY69</accession>
<gene>
    <name evidence="14" type="ORF">RV00_GL001343</name>
</gene>
<feature type="binding site" evidence="13">
    <location>
        <position position="40"/>
    </location>
    <ligand>
        <name>NAD(+)</name>
        <dbReference type="ChEBI" id="CHEBI:57540"/>
    </ligand>
</feature>
<comment type="subunit">
    <text evidence="3">Homotetramer.</text>
</comment>
<comment type="similarity">
    <text evidence="2 10">Belongs to the short-chain dehydrogenases/reductases (SDR) family. FabI subfamily.</text>
</comment>
<organism evidence="14 15">
    <name type="scientific">Enterococcus devriesei</name>
    <dbReference type="NCBI Taxonomy" id="319970"/>
    <lineage>
        <taxon>Bacteria</taxon>
        <taxon>Bacillati</taxon>
        <taxon>Bacillota</taxon>
        <taxon>Bacilli</taxon>
        <taxon>Lactobacillales</taxon>
        <taxon>Enterococcaceae</taxon>
        <taxon>Enterococcus</taxon>
    </lineage>
</organism>
<dbReference type="Gene3D" id="3.40.50.720">
    <property type="entry name" value="NAD(P)-binding Rossmann-like Domain"/>
    <property type="match status" value="1"/>
</dbReference>
<dbReference type="PANTHER" id="PTHR43159">
    <property type="entry name" value="ENOYL-[ACYL-CARRIER-PROTEIN] REDUCTASE"/>
    <property type="match status" value="1"/>
</dbReference>
<feature type="binding site" evidence="13">
    <location>
        <begin position="19"/>
        <end position="20"/>
    </location>
    <ligand>
        <name>NAD(+)</name>
        <dbReference type="ChEBI" id="CHEBI:57540"/>
    </ligand>
</feature>
<keyword evidence="7 10" id="KW-0520">NAD</keyword>
<comment type="catalytic activity">
    <reaction evidence="10">
        <text>a 2,3-saturated acyl-[ACP] + NAD(+) = a (2E)-enoyl-[ACP] + NADH + H(+)</text>
        <dbReference type="Rhea" id="RHEA:10240"/>
        <dbReference type="Rhea" id="RHEA-COMP:9925"/>
        <dbReference type="Rhea" id="RHEA-COMP:9926"/>
        <dbReference type="ChEBI" id="CHEBI:15378"/>
        <dbReference type="ChEBI" id="CHEBI:57540"/>
        <dbReference type="ChEBI" id="CHEBI:57945"/>
        <dbReference type="ChEBI" id="CHEBI:78784"/>
        <dbReference type="ChEBI" id="CHEBI:78785"/>
        <dbReference type="EC" id="1.3.1.9"/>
    </reaction>
</comment>
<dbReference type="STRING" id="319970.RV00_GL001343"/>
<sequence length="251" mass="26901">MSILAGKKIIVTGVANKKSIAWGCAKAIADQGAEIIYTYQNDRMKKNLVKLVGEDAHMFELDVASDEKIAEAFAAIKEKFDTIDGLVHSIAFANKEELSGNVTEITRDGFQLAQDISAYSLLAVSKYAAPLMTEGGSIVTMTYMGSERSIPNYNMMGIAKAALEAEVRYLATELAPKNIRVNAISAGAIKTLAVTGVKDYQSLLSLSEERTPDKVAVTIEEVGNSCAFLLSPLATGIIGDVIYVDKGVHLS</sequence>
<dbReference type="Gene3D" id="1.10.8.400">
    <property type="entry name" value="Enoyl acyl carrier protein reductase"/>
    <property type="match status" value="1"/>
</dbReference>
<evidence type="ECO:0000256" key="9">
    <source>
        <dbReference type="ARBA" id="ARBA00023160"/>
    </source>
</evidence>
<evidence type="ECO:0000256" key="3">
    <source>
        <dbReference type="ARBA" id="ARBA00011881"/>
    </source>
</evidence>
<evidence type="ECO:0000256" key="10">
    <source>
        <dbReference type="PIRNR" id="PIRNR000094"/>
    </source>
</evidence>
<dbReference type="InterPro" id="IPR002347">
    <property type="entry name" value="SDR_fam"/>
</dbReference>
<feature type="binding site" evidence="13">
    <location>
        <begin position="62"/>
        <end position="63"/>
    </location>
    <ligand>
        <name>NAD(+)</name>
        <dbReference type="ChEBI" id="CHEBI:57540"/>
    </ligand>
</feature>
<dbReference type="SUPFAM" id="SSF51735">
    <property type="entry name" value="NAD(P)-binding Rossmann-fold domains"/>
    <property type="match status" value="1"/>
</dbReference>
<dbReference type="PIRSF" id="PIRSF000094">
    <property type="entry name" value="Enoyl-ACP_rdct"/>
    <property type="match status" value="1"/>
</dbReference>
<evidence type="ECO:0000256" key="2">
    <source>
        <dbReference type="ARBA" id="ARBA00009233"/>
    </source>
</evidence>
<dbReference type="EMBL" id="JXKM01000002">
    <property type="protein sequence ID" value="OJG36898.1"/>
    <property type="molecule type" value="Genomic_DNA"/>
</dbReference>
<feature type="binding site" evidence="13">
    <location>
        <begin position="189"/>
        <end position="193"/>
    </location>
    <ligand>
        <name>NAD(+)</name>
        <dbReference type="ChEBI" id="CHEBI:57540"/>
    </ligand>
</feature>
<keyword evidence="5" id="KW-0276">Fatty acid metabolism</keyword>
<dbReference type="GO" id="GO:0004318">
    <property type="term" value="F:enoyl-[acyl-carrier-protein] reductase (NADH) activity"/>
    <property type="evidence" value="ECO:0007669"/>
    <property type="project" value="UniProtKB-EC"/>
</dbReference>
<feature type="binding site" evidence="13">
    <location>
        <position position="160"/>
    </location>
    <ligand>
        <name>NAD(+)</name>
        <dbReference type="ChEBI" id="CHEBI:57540"/>
    </ligand>
</feature>
<dbReference type="OrthoDB" id="9803628at2"/>